<protein>
    <submittedName>
        <fullName evidence="2">Class I SAM-dependent methyltransferase</fullName>
    </submittedName>
</protein>
<dbReference type="Gene3D" id="3.40.50.150">
    <property type="entry name" value="Vaccinia Virus protein VP39"/>
    <property type="match status" value="1"/>
</dbReference>
<dbReference type="PANTHER" id="PTHR37909:SF1">
    <property type="entry name" value="S-ADENOSYL-L-METHIONINE-DEPENDENT METHYLTRANSFERASES SUPERFAMILY PROTEIN"/>
    <property type="match status" value="1"/>
</dbReference>
<dbReference type="PANTHER" id="PTHR37909">
    <property type="entry name" value="S-ADENOSYL-L-METHIONINE-DEPENDENT METHYLTRANSFERASES SUPERFAMILY PROTEIN"/>
    <property type="match status" value="1"/>
</dbReference>
<reference evidence="2" key="1">
    <citation type="submission" date="2022-11" db="UniProtKB">
        <authorList>
            <consortium name="WormBaseParasite"/>
        </authorList>
    </citation>
    <scope>IDENTIFICATION</scope>
</reference>
<sequence length="324" mass="37541">MAAIGFFAAKFWYNSFPNSFEVEEDSKIENKISQIEEKLSQIDDKIEKKTISLENIIKTQKVEENVELQNNEKKLFLQDCATSPTIKNYTWIEFKEKVLKNNEIYNTIKADPEKFDDQGWGGIHPFIGELIEEVAKDTNDNEIRIIEVGSWKGLSSRAAGVACKSFTAKTKKNCHILSIDTWLASSEHYEASLPEMKSNFYINDLFNTFLNNIKVKGLDDIVYPLRLPSSAAIHVLHCFKIDAHIIFIDADHDYKPILRDIETFYPLLKKNGIIYGDDNVDSWPGVIKAVHQYKDYKGDKIKFWQKGNYWLFKKLQEEPKFFGE</sequence>
<organism evidence="1 2">
    <name type="scientific">Acrobeloides nanus</name>
    <dbReference type="NCBI Taxonomy" id="290746"/>
    <lineage>
        <taxon>Eukaryota</taxon>
        <taxon>Metazoa</taxon>
        <taxon>Ecdysozoa</taxon>
        <taxon>Nematoda</taxon>
        <taxon>Chromadorea</taxon>
        <taxon>Rhabditida</taxon>
        <taxon>Tylenchina</taxon>
        <taxon>Cephalobomorpha</taxon>
        <taxon>Cephaloboidea</taxon>
        <taxon>Cephalobidae</taxon>
        <taxon>Acrobeloides</taxon>
    </lineage>
</organism>
<dbReference type="AlphaFoldDB" id="A0A914BXB6"/>
<dbReference type="Proteomes" id="UP000887540">
    <property type="component" value="Unplaced"/>
</dbReference>
<dbReference type="Pfam" id="PF13578">
    <property type="entry name" value="Methyltransf_24"/>
    <property type="match status" value="1"/>
</dbReference>
<evidence type="ECO:0000313" key="2">
    <source>
        <dbReference type="WBParaSite" id="ACRNAN_Path_1218.g4730.t1"/>
    </source>
</evidence>
<dbReference type="InterPro" id="IPR029063">
    <property type="entry name" value="SAM-dependent_MTases_sf"/>
</dbReference>
<dbReference type="WBParaSite" id="ACRNAN_Path_1218.g4730.t1">
    <property type="protein sequence ID" value="ACRNAN_Path_1218.g4730.t1"/>
    <property type="gene ID" value="ACRNAN_Path_1218.g4730"/>
</dbReference>
<name>A0A914BXB6_9BILA</name>
<dbReference type="SUPFAM" id="SSF53335">
    <property type="entry name" value="S-adenosyl-L-methionine-dependent methyltransferases"/>
    <property type="match status" value="1"/>
</dbReference>
<evidence type="ECO:0000313" key="1">
    <source>
        <dbReference type="Proteomes" id="UP000887540"/>
    </source>
</evidence>
<proteinExistence type="predicted"/>
<keyword evidence="1" id="KW-1185">Reference proteome</keyword>
<accession>A0A914BXB6</accession>